<dbReference type="PANTHER" id="PTHR34148:SF1">
    <property type="entry name" value="ADENOSYLCOBINAMIDE-GDP RIBAZOLETRANSFERASE"/>
    <property type="match status" value="1"/>
</dbReference>
<dbReference type="Pfam" id="PF02654">
    <property type="entry name" value="CobS"/>
    <property type="match status" value="1"/>
</dbReference>
<name>A0AA41R2B4_9BACT</name>
<evidence type="ECO:0000256" key="8">
    <source>
        <dbReference type="ARBA" id="ARBA00022573"/>
    </source>
</evidence>
<dbReference type="InterPro" id="IPR003805">
    <property type="entry name" value="CobS"/>
</dbReference>
<dbReference type="EC" id="2.7.8.26" evidence="5 19"/>
<evidence type="ECO:0000313" key="20">
    <source>
        <dbReference type="EMBL" id="MCJ8500769.1"/>
    </source>
</evidence>
<evidence type="ECO:0000256" key="5">
    <source>
        <dbReference type="ARBA" id="ARBA00013200"/>
    </source>
</evidence>
<evidence type="ECO:0000256" key="19">
    <source>
        <dbReference type="HAMAP-Rule" id="MF_00719"/>
    </source>
</evidence>
<feature type="transmembrane region" description="Helical" evidence="19">
    <location>
        <begin position="104"/>
        <end position="123"/>
    </location>
</feature>
<dbReference type="RefSeq" id="WP_246906182.1">
    <property type="nucleotide sequence ID" value="NZ_JALJRB010000008.1"/>
</dbReference>
<evidence type="ECO:0000256" key="18">
    <source>
        <dbReference type="ARBA" id="ARBA00049504"/>
    </source>
</evidence>
<comment type="caution">
    <text evidence="20">The sequence shown here is derived from an EMBL/GenBank/DDBJ whole genome shotgun (WGS) entry which is preliminary data.</text>
</comment>
<evidence type="ECO:0000256" key="13">
    <source>
        <dbReference type="ARBA" id="ARBA00023136"/>
    </source>
</evidence>
<feature type="transmembrane region" description="Helical" evidence="19">
    <location>
        <begin position="178"/>
        <end position="211"/>
    </location>
</feature>
<gene>
    <name evidence="19 20" type="primary">cobS</name>
    <name evidence="20" type="ORF">MRX98_09325</name>
</gene>
<evidence type="ECO:0000256" key="14">
    <source>
        <dbReference type="ARBA" id="ARBA00025228"/>
    </source>
</evidence>
<comment type="subcellular location">
    <subcellularLocation>
        <location evidence="2 19">Cell membrane</location>
        <topology evidence="2 19">Multi-pass membrane protein</topology>
    </subcellularLocation>
</comment>
<evidence type="ECO:0000256" key="10">
    <source>
        <dbReference type="ARBA" id="ARBA00022692"/>
    </source>
</evidence>
<dbReference type="HAMAP" id="MF_00719">
    <property type="entry name" value="CobS"/>
    <property type="match status" value="1"/>
</dbReference>
<evidence type="ECO:0000256" key="1">
    <source>
        <dbReference type="ARBA" id="ARBA00001946"/>
    </source>
</evidence>
<evidence type="ECO:0000256" key="15">
    <source>
        <dbReference type="ARBA" id="ARBA00032605"/>
    </source>
</evidence>
<comment type="catalytic activity">
    <reaction evidence="18 19">
        <text>alpha-ribazole 5'-phosphate + adenosylcob(III)inamide-GDP = adenosylcob(III)alamin 5'-phosphate + GMP + H(+)</text>
        <dbReference type="Rhea" id="RHEA:23560"/>
        <dbReference type="ChEBI" id="CHEBI:15378"/>
        <dbReference type="ChEBI" id="CHEBI:57918"/>
        <dbReference type="ChEBI" id="CHEBI:58115"/>
        <dbReference type="ChEBI" id="CHEBI:60487"/>
        <dbReference type="ChEBI" id="CHEBI:60493"/>
        <dbReference type="EC" id="2.7.8.26"/>
    </reaction>
</comment>
<protein>
    <recommendedName>
        <fullName evidence="6 19">Adenosylcobinamide-GDP ribazoletransferase</fullName>
        <ecNumber evidence="5 19">2.7.8.26</ecNumber>
    </recommendedName>
    <alternativeName>
        <fullName evidence="16 19">Cobalamin synthase</fullName>
    </alternativeName>
    <alternativeName>
        <fullName evidence="15 19">Cobalamin-5'-phosphate synthase</fullName>
    </alternativeName>
</protein>
<dbReference type="GO" id="GO:0008818">
    <property type="term" value="F:cobalamin 5'-phosphate synthase activity"/>
    <property type="evidence" value="ECO:0007669"/>
    <property type="project" value="UniProtKB-UniRule"/>
</dbReference>
<dbReference type="GO" id="GO:0009236">
    <property type="term" value="P:cobalamin biosynthetic process"/>
    <property type="evidence" value="ECO:0007669"/>
    <property type="project" value="UniProtKB-UniRule"/>
</dbReference>
<sequence>MWRNLQSAIQFLTILPCGAGDRFDPRGTMALFPIGGLLIGALLVVVDLVARMFLAPPAVAVVDVVALVLITGALHLDGLADTADGLYGRRPAEKALAIMKDSRIGSIGMVAVVCCLAVKWAGLSGSTHPPIAWLLLIPAFARSTVLFGIRRLPYGRPDGGTGHAFFQQRLRLGDHWAVALPLALALVLLGWSALWLVAGWIALTAVTLLYYRYKINCITGDMLGAMIEFSEAGLFLMMAAVA</sequence>
<dbReference type="NCBIfam" id="TIGR00317">
    <property type="entry name" value="cobS"/>
    <property type="match status" value="1"/>
</dbReference>
<keyword evidence="13 19" id="KW-0472">Membrane</keyword>
<evidence type="ECO:0000256" key="4">
    <source>
        <dbReference type="ARBA" id="ARBA00010561"/>
    </source>
</evidence>
<dbReference type="AlphaFoldDB" id="A0AA41R2B4"/>
<keyword evidence="21" id="KW-1185">Reference proteome</keyword>
<evidence type="ECO:0000256" key="17">
    <source>
        <dbReference type="ARBA" id="ARBA00048623"/>
    </source>
</evidence>
<proteinExistence type="inferred from homology"/>
<comment type="cofactor">
    <cofactor evidence="1 19">
        <name>Mg(2+)</name>
        <dbReference type="ChEBI" id="CHEBI:18420"/>
    </cofactor>
</comment>
<dbReference type="PANTHER" id="PTHR34148">
    <property type="entry name" value="ADENOSYLCOBINAMIDE-GDP RIBAZOLETRANSFERASE"/>
    <property type="match status" value="1"/>
</dbReference>
<comment type="pathway">
    <text evidence="3 19">Cofactor biosynthesis; adenosylcobalamin biosynthesis; adenosylcobalamin from cob(II)yrinate a,c-diamide: step 7/7.</text>
</comment>
<dbReference type="GO" id="GO:0005886">
    <property type="term" value="C:plasma membrane"/>
    <property type="evidence" value="ECO:0007669"/>
    <property type="project" value="UniProtKB-SubCell"/>
</dbReference>
<evidence type="ECO:0000256" key="6">
    <source>
        <dbReference type="ARBA" id="ARBA00015850"/>
    </source>
</evidence>
<evidence type="ECO:0000256" key="2">
    <source>
        <dbReference type="ARBA" id="ARBA00004651"/>
    </source>
</evidence>
<evidence type="ECO:0000256" key="11">
    <source>
        <dbReference type="ARBA" id="ARBA00022842"/>
    </source>
</evidence>
<evidence type="ECO:0000313" key="21">
    <source>
        <dbReference type="Proteomes" id="UP001165427"/>
    </source>
</evidence>
<evidence type="ECO:0000256" key="7">
    <source>
        <dbReference type="ARBA" id="ARBA00022475"/>
    </source>
</evidence>
<accession>A0AA41R2B4</accession>
<reference evidence="20" key="1">
    <citation type="submission" date="2022-04" db="EMBL/GenBank/DDBJ databases">
        <title>Desulfatitalea alkaliphila sp. nov., a novel anaerobic sulfate-reducing bacterium isolated from terrestrial mud volcano, Taman Peninsula, Russia.</title>
        <authorList>
            <person name="Khomyakova M.A."/>
            <person name="Merkel A.Y."/>
            <person name="Slobodkin A.I."/>
        </authorList>
    </citation>
    <scope>NUCLEOTIDE SEQUENCE</scope>
    <source>
        <strain evidence="20">M08but</strain>
    </source>
</reference>
<comment type="similarity">
    <text evidence="4 19">Belongs to the CobS family.</text>
</comment>
<evidence type="ECO:0000256" key="12">
    <source>
        <dbReference type="ARBA" id="ARBA00022989"/>
    </source>
</evidence>
<keyword evidence="12 19" id="KW-1133">Transmembrane helix</keyword>
<dbReference type="EMBL" id="JALJRB010000008">
    <property type="protein sequence ID" value="MCJ8500769.1"/>
    <property type="molecule type" value="Genomic_DNA"/>
</dbReference>
<comment type="function">
    <text evidence="14 19">Joins adenosylcobinamide-GDP and alpha-ribazole to generate adenosylcobalamin (Ado-cobalamin). Also synthesizes adenosylcobalamin 5'-phosphate from adenosylcobinamide-GDP and alpha-ribazole 5'-phosphate.</text>
</comment>
<organism evidence="20 21">
    <name type="scientific">Desulfatitalea alkaliphila</name>
    <dbReference type="NCBI Taxonomy" id="2929485"/>
    <lineage>
        <taxon>Bacteria</taxon>
        <taxon>Pseudomonadati</taxon>
        <taxon>Thermodesulfobacteriota</taxon>
        <taxon>Desulfobacteria</taxon>
        <taxon>Desulfobacterales</taxon>
        <taxon>Desulfosarcinaceae</taxon>
        <taxon>Desulfatitalea</taxon>
    </lineage>
</organism>
<keyword evidence="7 19" id="KW-1003">Cell membrane</keyword>
<evidence type="ECO:0000256" key="16">
    <source>
        <dbReference type="ARBA" id="ARBA00032853"/>
    </source>
</evidence>
<keyword evidence="8 19" id="KW-0169">Cobalamin biosynthesis</keyword>
<evidence type="ECO:0000256" key="3">
    <source>
        <dbReference type="ARBA" id="ARBA00004663"/>
    </source>
</evidence>
<feature type="transmembrane region" description="Helical" evidence="19">
    <location>
        <begin position="130"/>
        <end position="149"/>
    </location>
</feature>
<dbReference type="Proteomes" id="UP001165427">
    <property type="component" value="Unassembled WGS sequence"/>
</dbReference>
<feature type="transmembrane region" description="Helical" evidence="19">
    <location>
        <begin position="29"/>
        <end position="50"/>
    </location>
</feature>
<dbReference type="GO" id="GO:0051073">
    <property type="term" value="F:adenosylcobinamide-GDP ribazoletransferase activity"/>
    <property type="evidence" value="ECO:0007669"/>
    <property type="project" value="UniProtKB-UniRule"/>
</dbReference>
<keyword evidence="9 19" id="KW-0808">Transferase</keyword>
<comment type="catalytic activity">
    <reaction evidence="17 19">
        <text>alpha-ribazole + adenosylcob(III)inamide-GDP = adenosylcob(III)alamin + GMP + H(+)</text>
        <dbReference type="Rhea" id="RHEA:16049"/>
        <dbReference type="ChEBI" id="CHEBI:10329"/>
        <dbReference type="ChEBI" id="CHEBI:15378"/>
        <dbReference type="ChEBI" id="CHEBI:18408"/>
        <dbReference type="ChEBI" id="CHEBI:58115"/>
        <dbReference type="ChEBI" id="CHEBI:60487"/>
        <dbReference type="EC" id="2.7.8.26"/>
    </reaction>
</comment>
<keyword evidence="11 19" id="KW-0460">Magnesium</keyword>
<feature type="transmembrane region" description="Helical" evidence="19">
    <location>
        <begin position="57"/>
        <end position="76"/>
    </location>
</feature>
<evidence type="ECO:0000256" key="9">
    <source>
        <dbReference type="ARBA" id="ARBA00022679"/>
    </source>
</evidence>
<keyword evidence="10 19" id="KW-0812">Transmembrane</keyword>